<keyword evidence="1" id="KW-0472">Membrane</keyword>
<protein>
    <submittedName>
        <fullName evidence="2">Uncharacterized protein</fullName>
    </submittedName>
</protein>
<evidence type="ECO:0000256" key="1">
    <source>
        <dbReference type="SAM" id="Phobius"/>
    </source>
</evidence>
<dbReference type="Proteomes" id="UP001597295">
    <property type="component" value="Unassembled WGS sequence"/>
</dbReference>
<keyword evidence="3" id="KW-1185">Reference proteome</keyword>
<keyword evidence="1" id="KW-0812">Transmembrane</keyword>
<organism evidence="2 3">
    <name type="scientific">Lacibacterium aquatile</name>
    <dbReference type="NCBI Taxonomy" id="1168082"/>
    <lineage>
        <taxon>Bacteria</taxon>
        <taxon>Pseudomonadati</taxon>
        <taxon>Pseudomonadota</taxon>
        <taxon>Alphaproteobacteria</taxon>
        <taxon>Rhodospirillales</taxon>
        <taxon>Rhodospirillaceae</taxon>
    </lineage>
</organism>
<reference evidence="3" key="1">
    <citation type="journal article" date="2019" name="Int. J. Syst. Evol. Microbiol.">
        <title>The Global Catalogue of Microorganisms (GCM) 10K type strain sequencing project: providing services to taxonomists for standard genome sequencing and annotation.</title>
        <authorList>
            <consortium name="The Broad Institute Genomics Platform"/>
            <consortium name="The Broad Institute Genome Sequencing Center for Infectious Disease"/>
            <person name="Wu L."/>
            <person name="Ma J."/>
        </authorList>
    </citation>
    <scope>NUCLEOTIDE SEQUENCE [LARGE SCALE GENOMIC DNA]</scope>
    <source>
        <strain evidence="3">CGMCC 1.19062</strain>
    </source>
</reference>
<accession>A0ABW5E0K1</accession>
<proteinExistence type="predicted"/>
<name>A0ABW5E0K1_9PROT</name>
<comment type="caution">
    <text evidence="2">The sequence shown here is derived from an EMBL/GenBank/DDBJ whole genome shotgun (WGS) entry which is preliminary data.</text>
</comment>
<dbReference type="RefSeq" id="WP_379879083.1">
    <property type="nucleotide sequence ID" value="NZ_JBHUIP010000016.1"/>
</dbReference>
<evidence type="ECO:0000313" key="2">
    <source>
        <dbReference type="EMBL" id="MFD2265589.1"/>
    </source>
</evidence>
<dbReference type="EMBL" id="JBHUIP010000016">
    <property type="protein sequence ID" value="MFD2265589.1"/>
    <property type="molecule type" value="Genomic_DNA"/>
</dbReference>
<feature type="transmembrane region" description="Helical" evidence="1">
    <location>
        <begin position="12"/>
        <end position="35"/>
    </location>
</feature>
<evidence type="ECO:0000313" key="3">
    <source>
        <dbReference type="Proteomes" id="UP001597295"/>
    </source>
</evidence>
<sequence length="69" mass="7312">MTPHFQLRKRLHTARSLCTMGTVASAIMAVASPLLGYGGMYAGMIFTFVNWAITAISLYALANLCSAAG</sequence>
<gene>
    <name evidence="2" type="ORF">ACFSM5_21985</name>
</gene>
<keyword evidence="1" id="KW-1133">Transmembrane helix</keyword>
<feature type="transmembrane region" description="Helical" evidence="1">
    <location>
        <begin position="41"/>
        <end position="62"/>
    </location>
</feature>